<evidence type="ECO:0000313" key="1">
    <source>
        <dbReference type="EMBL" id="OMD43013.1"/>
    </source>
</evidence>
<dbReference type="AlphaFoldDB" id="A0A1R0Y6M3"/>
<proteinExistence type="predicted"/>
<gene>
    <name evidence="1" type="ORF">BSK52_05805</name>
</gene>
<evidence type="ECO:0000313" key="2">
    <source>
        <dbReference type="Proteomes" id="UP000187439"/>
    </source>
</evidence>
<dbReference type="Proteomes" id="UP000187439">
    <property type="component" value="Unassembled WGS sequence"/>
</dbReference>
<dbReference type="RefSeq" id="WP_076117666.1">
    <property type="nucleotide sequence ID" value="NZ_MPTC01000003.1"/>
</dbReference>
<accession>A0A1R0Y6M3</accession>
<protein>
    <submittedName>
        <fullName evidence="1">Uncharacterized protein</fullName>
    </submittedName>
</protein>
<dbReference type="EMBL" id="MPTC01000003">
    <property type="protein sequence ID" value="OMD43013.1"/>
    <property type="molecule type" value="Genomic_DNA"/>
</dbReference>
<name>A0A1R0Y6M3_9BACL</name>
<comment type="caution">
    <text evidence="1">The sequence shown here is derived from an EMBL/GenBank/DDBJ whole genome shotgun (WGS) entry which is preliminary data.</text>
</comment>
<organism evidence="1 2">
    <name type="scientific">Paenibacillus odorifer</name>
    <dbReference type="NCBI Taxonomy" id="189426"/>
    <lineage>
        <taxon>Bacteria</taxon>
        <taxon>Bacillati</taxon>
        <taxon>Bacillota</taxon>
        <taxon>Bacilli</taxon>
        <taxon>Bacillales</taxon>
        <taxon>Paenibacillaceae</taxon>
        <taxon>Paenibacillus</taxon>
    </lineage>
</organism>
<sequence>MKATVTLTKNEDEAQFVRIMSNPQNDAVTVGKMYPIKRSKVVNASLPDGGEPYIIDDNGNENVGVFWTCKMSFYAL</sequence>
<reference evidence="1 2" key="1">
    <citation type="submission" date="2016-10" db="EMBL/GenBank/DDBJ databases">
        <title>Paenibacillus species isolates.</title>
        <authorList>
            <person name="Beno S.M."/>
        </authorList>
    </citation>
    <scope>NUCLEOTIDE SEQUENCE [LARGE SCALE GENOMIC DNA]</scope>
    <source>
        <strain evidence="1 2">FSL H7-0710</strain>
    </source>
</reference>